<evidence type="ECO:0000313" key="2">
    <source>
        <dbReference type="EMBL" id="GFH54502.1"/>
    </source>
</evidence>
<keyword evidence="1" id="KW-1133">Transmembrane helix</keyword>
<sequence>MDDSRTLQKDTSSRMLRNVIAVSCVAVFSLALYNYDTTFSKKESSHVKIQESSFSYQYQSIAGLGHDGRFHQSGLGGIYNVNHLPGARASRNLSRSNVHIPVSATPEAVPSLSEENIINFHGHYVHDEHRSPYSSFLYNRTKEELDAEQKEYEEKMNQIRTEWGAWNFKDEHPEIRPIANFDKIPYKDMMNSEFPEKSWQMDQKYVTDFIEEARKLVDRVREGIYSEYGFATKDLNEAEIKERNELFAVHVTDDAVAPQEKEGWAWINKRGLEMYAKKLLHSMITNDEFYYVMGGHSSAVGHGNNQVQSYMMEHANIVEPLMHRLGVRLIVRNLAMGGLGTTHFSFGASTLYGETDVIYWDSSMTEKGCDDQDLFHKQNLLGGERYPVLLNGCTANLKEETRGELWYGNLMNTWGNGNSVKMTTSLDQGETLPWAVQYLKCDPTVSQLCNGKSVIPNYHSTCWVERSDVEPTVKQDAFPGGRASWHPGDRVHKFHGRTHTMLMLRALDEALNLWEDGIKTDGFPLKETYWHVGPTYKAARENLSNHLNNEGRGTSECEKKWAQHPGGLDRACRRSLKGMAQFTPINRGYHNSISKHIKHAPNGYVPKVEEEKLYDGADILPLEWKVPKGHVDVHAITIASTYLPPELDQSWVTDEDNEEEAEISRRNLRVTATEILPTMEDTSVAKHFSRGLGADDVKQGQGWIIEQGGIVGYCDGSPMSQDCKRSNKEKCLLSGHNDAHNTIAGNALSGWLVVNIPNVQRGLIFAKLQWWDPRNLAKTKDWTEINNGMEGYRRKLGGKVTDWPEDFEIDIAVNNKIVKSYDYETFKTFTKEFAYNEAYYPLIDDETITGDIELGIRMKSTINPQHASFGVTHIYWD</sequence>
<dbReference type="Proteomes" id="UP001054902">
    <property type="component" value="Unassembled WGS sequence"/>
</dbReference>
<accession>A0AAD3CYU3</accession>
<protein>
    <submittedName>
        <fullName evidence="2">Uncharacterized protein</fullName>
    </submittedName>
</protein>
<comment type="caution">
    <text evidence="2">The sequence shown here is derived from an EMBL/GenBank/DDBJ whole genome shotgun (WGS) entry which is preliminary data.</text>
</comment>
<keyword evidence="1" id="KW-0812">Transmembrane</keyword>
<evidence type="ECO:0000256" key="1">
    <source>
        <dbReference type="SAM" id="Phobius"/>
    </source>
</evidence>
<dbReference type="EMBL" id="BLLK01000047">
    <property type="protein sequence ID" value="GFH54502.1"/>
    <property type="molecule type" value="Genomic_DNA"/>
</dbReference>
<keyword evidence="3" id="KW-1185">Reference proteome</keyword>
<name>A0AAD3CYU3_9STRA</name>
<gene>
    <name evidence="2" type="ORF">CTEN210_10978</name>
</gene>
<evidence type="ECO:0000313" key="3">
    <source>
        <dbReference type="Proteomes" id="UP001054902"/>
    </source>
</evidence>
<reference evidence="2 3" key="1">
    <citation type="journal article" date="2021" name="Sci. Rep.">
        <title>The genome of the diatom Chaetoceros tenuissimus carries an ancient integrated fragment of an extant virus.</title>
        <authorList>
            <person name="Hongo Y."/>
            <person name="Kimura K."/>
            <person name="Takaki Y."/>
            <person name="Yoshida Y."/>
            <person name="Baba S."/>
            <person name="Kobayashi G."/>
            <person name="Nagasaki K."/>
            <person name="Hano T."/>
            <person name="Tomaru Y."/>
        </authorList>
    </citation>
    <scope>NUCLEOTIDE SEQUENCE [LARGE SCALE GENOMIC DNA]</scope>
    <source>
        <strain evidence="2 3">NIES-3715</strain>
    </source>
</reference>
<proteinExistence type="predicted"/>
<dbReference type="AlphaFoldDB" id="A0AAD3CYU3"/>
<feature type="transmembrane region" description="Helical" evidence="1">
    <location>
        <begin position="15"/>
        <end position="35"/>
    </location>
</feature>
<organism evidence="2 3">
    <name type="scientific">Chaetoceros tenuissimus</name>
    <dbReference type="NCBI Taxonomy" id="426638"/>
    <lineage>
        <taxon>Eukaryota</taxon>
        <taxon>Sar</taxon>
        <taxon>Stramenopiles</taxon>
        <taxon>Ochrophyta</taxon>
        <taxon>Bacillariophyta</taxon>
        <taxon>Coscinodiscophyceae</taxon>
        <taxon>Chaetocerotophycidae</taxon>
        <taxon>Chaetocerotales</taxon>
        <taxon>Chaetocerotaceae</taxon>
        <taxon>Chaetoceros</taxon>
    </lineage>
</organism>
<keyword evidence="1" id="KW-0472">Membrane</keyword>